<organism evidence="3">
    <name type="scientific">Schlesneria paludicola</name>
    <dbReference type="NCBI Taxonomy" id="360056"/>
    <lineage>
        <taxon>Bacteria</taxon>
        <taxon>Pseudomonadati</taxon>
        <taxon>Planctomycetota</taxon>
        <taxon>Planctomycetia</taxon>
        <taxon>Planctomycetales</taxon>
        <taxon>Planctomycetaceae</taxon>
        <taxon>Schlesneria</taxon>
    </lineage>
</organism>
<dbReference type="InterPro" id="IPR012348">
    <property type="entry name" value="RNR-like"/>
</dbReference>
<dbReference type="Gene3D" id="1.10.620.20">
    <property type="entry name" value="Ribonucleotide Reductase, subunit A"/>
    <property type="match status" value="1"/>
</dbReference>
<dbReference type="GO" id="GO:0016491">
    <property type="term" value="F:oxidoreductase activity"/>
    <property type="evidence" value="ECO:0007669"/>
    <property type="project" value="InterPro"/>
</dbReference>
<protein>
    <submittedName>
        <fullName evidence="3">YHS domain-containing protein</fullName>
    </submittedName>
</protein>
<comment type="caution">
    <text evidence="3">The sequence shown here is derived from an EMBL/GenBank/DDBJ whole genome shotgun (WGS) entry which is preliminary data.</text>
</comment>
<feature type="chain" id="PRO_5028443827" evidence="1">
    <location>
        <begin position="22"/>
        <end position="147"/>
    </location>
</feature>
<keyword evidence="1" id="KW-0732">Signal</keyword>
<dbReference type="AlphaFoldDB" id="A0A7C2JWE7"/>
<dbReference type="InterPro" id="IPR007029">
    <property type="entry name" value="YHS_dom"/>
</dbReference>
<evidence type="ECO:0000259" key="2">
    <source>
        <dbReference type="Pfam" id="PF04945"/>
    </source>
</evidence>
<evidence type="ECO:0000256" key="1">
    <source>
        <dbReference type="SAM" id="SignalP"/>
    </source>
</evidence>
<sequence length="147" mass="15828">MFTRVLSLSVAALMVTAFVVAAEAEKFSAKCLVAGKPDAKEDKNAEYKGAKVFFCCDNCKAKFTGEPAKFAVAANHQLVVTKQFKQTKCPISGAKINPDESTEVAGVKVSFCCENCKGKVASAKGDEQKELVFKDAAFDKAFEIVKK</sequence>
<dbReference type="Pfam" id="PF04945">
    <property type="entry name" value="YHS"/>
    <property type="match status" value="1"/>
</dbReference>
<proteinExistence type="predicted"/>
<evidence type="ECO:0000313" key="3">
    <source>
        <dbReference type="EMBL" id="HEN14164.1"/>
    </source>
</evidence>
<feature type="domain" description="YHS" evidence="2">
    <location>
        <begin position="43"/>
        <end position="72"/>
    </location>
</feature>
<dbReference type="EMBL" id="DSOK01000054">
    <property type="protein sequence ID" value="HEN14164.1"/>
    <property type="molecule type" value="Genomic_DNA"/>
</dbReference>
<accession>A0A7C2JWE7</accession>
<feature type="signal peptide" evidence="1">
    <location>
        <begin position="1"/>
        <end position="21"/>
    </location>
</feature>
<reference evidence="3" key="1">
    <citation type="journal article" date="2020" name="mSystems">
        <title>Genome- and Community-Level Interaction Insights into Carbon Utilization and Element Cycling Functions of Hydrothermarchaeota in Hydrothermal Sediment.</title>
        <authorList>
            <person name="Zhou Z."/>
            <person name="Liu Y."/>
            <person name="Xu W."/>
            <person name="Pan J."/>
            <person name="Luo Z.H."/>
            <person name="Li M."/>
        </authorList>
    </citation>
    <scope>NUCLEOTIDE SEQUENCE [LARGE SCALE GENOMIC DNA]</scope>
    <source>
        <strain evidence="3">SpSt-339</strain>
    </source>
</reference>
<name>A0A7C2JWE7_9PLAN</name>
<gene>
    <name evidence="3" type="ORF">ENQ76_01675</name>
</gene>